<dbReference type="AlphaFoldDB" id="A0A8H4KIA6"/>
<dbReference type="SUPFAM" id="SSF48403">
    <property type="entry name" value="Ankyrin repeat"/>
    <property type="match status" value="3"/>
</dbReference>
<evidence type="ECO:0000256" key="1">
    <source>
        <dbReference type="ARBA" id="ARBA00022737"/>
    </source>
</evidence>
<dbReference type="Gene3D" id="1.25.40.20">
    <property type="entry name" value="Ankyrin repeat-containing domain"/>
    <property type="match status" value="4"/>
</dbReference>
<evidence type="ECO:0000256" key="2">
    <source>
        <dbReference type="ARBA" id="ARBA00023043"/>
    </source>
</evidence>
<evidence type="ECO:0000313" key="5">
    <source>
        <dbReference type="EMBL" id="KAF4450867.1"/>
    </source>
</evidence>
<sequence length="983" mass="108333">MSRASTIQAIRWDQQKNIIRTLYLDQDKSPDEIAKFMKEQYGFSASRHQIIRRLAKWKFRKYTKKAEWVCADSKIQERREQEGKETELLTNGKTISTRKLQKALRRYIGPWNLGPECQRIAPSTDLTTLVVHTPKEDTDIGLHTTPWFMFWNRAEETGNLISQECMSILLKWIIDSNYLELVKLAVTLDGPTAQITASRLLPSAASMGEKDLLLSLLDAAGGISVACRDMSKALEVAIANVDAPMVDLLLKSGSNPNGPPSCHQGPLKQALELEDGEVIIEILLKAGVSFQDTAFCPSLLLHARNAVSARMLIDAGAQVNHTGTRFCSPIQKAANPNLSCYHSQDVSMRHAERRELPTLDGTFSAAVPPISTAAMNGNLEMVKRLLEAGAEINLFRKVKAQLGGMVDQIKERLGGLHEVDMCKYAFPHLQLSNQSPLQACISSLSVDLATKRKIAELLLQSDVDIHAPAVFWKGRTALQAAVEMDDYHMANLLMEYGVNVNEAPASYEGLTALQAASLNGSTELFRLLTRHGGDVHAPPAPTRGFTCLQAAATSGNLELISLLLQLGTKADENALEHHICCYGCNHPLESSASHANIGDIQPFVHTRVEVKYRGAASALYHAAYAQDYYLCGLLLREDTLADQESGPHPLIAAIFRSSHEIVSRLLDAKANPNTCSKLVHLGKTACYYSDVGMILLLLNNGAEFVEIKRCQYSPLEACIRRADFKLDILQFLLDHLSRNRTGLWLYDLFALADLAASRGLPLEAIRLLVSLDATIGVSKPKRFPFGVVEGYSNELYQVLITLYSEGFYQHEAEALAKVAKGKGEALYRAAKDGHMEMVQLLLGAGADINYCTKRSFDLTALQIACKEGHLHIAEYLISRGAETDLERGVKIPKVALVDATANGHYNIVVLLLEHGVPIDPVTSPFCLSLHARAAAAAGRLDIAYLLLENGNCLYSQNELHGIARYAEDSDHELVARMIRNWVV</sequence>
<dbReference type="InterPro" id="IPR036770">
    <property type="entry name" value="Ankyrin_rpt-contain_sf"/>
</dbReference>
<feature type="repeat" description="ANK" evidence="3">
    <location>
        <begin position="508"/>
        <end position="540"/>
    </location>
</feature>
<keyword evidence="2 3" id="KW-0040">ANK repeat</keyword>
<gene>
    <name evidence="5" type="ORF">F53441_6090</name>
</gene>
<dbReference type="PANTHER" id="PTHR24198:SF165">
    <property type="entry name" value="ANKYRIN REPEAT-CONTAINING PROTEIN-RELATED"/>
    <property type="match status" value="1"/>
</dbReference>
<dbReference type="Proteomes" id="UP000605986">
    <property type="component" value="Unassembled WGS sequence"/>
</dbReference>
<accession>A0A8H4KIA6</accession>
<dbReference type="Pfam" id="PF00023">
    <property type="entry name" value="Ank"/>
    <property type="match status" value="2"/>
</dbReference>
<dbReference type="Pfam" id="PF12796">
    <property type="entry name" value="Ank_2"/>
    <property type="match status" value="2"/>
</dbReference>
<dbReference type="InterPro" id="IPR025676">
    <property type="entry name" value="Clr5_dom"/>
</dbReference>
<feature type="repeat" description="ANK" evidence="3">
    <location>
        <begin position="821"/>
        <end position="853"/>
    </location>
</feature>
<feature type="repeat" description="ANK" evidence="3">
    <location>
        <begin position="856"/>
        <end position="888"/>
    </location>
</feature>
<dbReference type="Pfam" id="PF14420">
    <property type="entry name" value="Clr5"/>
    <property type="match status" value="1"/>
</dbReference>
<keyword evidence="1" id="KW-0677">Repeat</keyword>
<proteinExistence type="predicted"/>
<feature type="repeat" description="ANK" evidence="3">
    <location>
        <begin position="543"/>
        <end position="575"/>
    </location>
</feature>
<name>A0A8H4KIA6_9HYPO</name>
<evidence type="ECO:0000256" key="3">
    <source>
        <dbReference type="PROSITE-ProRule" id="PRU00023"/>
    </source>
</evidence>
<comment type="caution">
    <text evidence="5">The sequence shown here is derived from an EMBL/GenBank/DDBJ whole genome shotgun (WGS) entry which is preliminary data.</text>
</comment>
<protein>
    <submittedName>
        <fullName evidence="5">Ankyrin repeat protein</fullName>
    </submittedName>
</protein>
<dbReference type="PANTHER" id="PTHR24198">
    <property type="entry name" value="ANKYRIN REPEAT AND PROTEIN KINASE DOMAIN-CONTAINING PROTEIN"/>
    <property type="match status" value="1"/>
</dbReference>
<dbReference type="PROSITE" id="PS50088">
    <property type="entry name" value="ANK_REPEAT"/>
    <property type="match status" value="6"/>
</dbReference>
<reference evidence="5" key="1">
    <citation type="submission" date="2020-01" db="EMBL/GenBank/DDBJ databases">
        <title>Identification and distribution of gene clusters putatively required for synthesis of sphingolipid metabolism inhibitors in phylogenetically diverse species of the filamentous fungus Fusarium.</title>
        <authorList>
            <person name="Kim H.-S."/>
            <person name="Busman M."/>
            <person name="Brown D.W."/>
            <person name="Divon H."/>
            <person name="Uhlig S."/>
            <person name="Proctor R.H."/>
        </authorList>
    </citation>
    <scope>NUCLEOTIDE SEQUENCE</scope>
    <source>
        <strain evidence="5">NRRL 53441</strain>
    </source>
</reference>
<feature type="domain" description="Clr5" evidence="4">
    <location>
        <begin position="11"/>
        <end position="61"/>
    </location>
</feature>
<dbReference type="InterPro" id="IPR002110">
    <property type="entry name" value="Ankyrin_rpt"/>
</dbReference>
<feature type="repeat" description="ANK" evidence="3">
    <location>
        <begin position="473"/>
        <end position="505"/>
    </location>
</feature>
<dbReference type="OrthoDB" id="539213at2759"/>
<dbReference type="EMBL" id="JAADJG010000239">
    <property type="protein sequence ID" value="KAF4450867.1"/>
    <property type="molecule type" value="Genomic_DNA"/>
</dbReference>
<keyword evidence="6" id="KW-1185">Reference proteome</keyword>
<evidence type="ECO:0000259" key="4">
    <source>
        <dbReference type="Pfam" id="PF14420"/>
    </source>
</evidence>
<dbReference type="PROSITE" id="PS50297">
    <property type="entry name" value="ANK_REP_REGION"/>
    <property type="match status" value="6"/>
</dbReference>
<organism evidence="5 6">
    <name type="scientific">Fusarium austroafricanum</name>
    <dbReference type="NCBI Taxonomy" id="2364996"/>
    <lineage>
        <taxon>Eukaryota</taxon>
        <taxon>Fungi</taxon>
        <taxon>Dikarya</taxon>
        <taxon>Ascomycota</taxon>
        <taxon>Pezizomycotina</taxon>
        <taxon>Sordariomycetes</taxon>
        <taxon>Hypocreomycetidae</taxon>
        <taxon>Hypocreales</taxon>
        <taxon>Nectriaceae</taxon>
        <taxon>Fusarium</taxon>
        <taxon>Fusarium concolor species complex</taxon>
    </lineage>
</organism>
<dbReference type="SMART" id="SM00248">
    <property type="entry name" value="ANK"/>
    <property type="match status" value="12"/>
</dbReference>
<evidence type="ECO:0000313" key="6">
    <source>
        <dbReference type="Proteomes" id="UP000605986"/>
    </source>
</evidence>
<feature type="repeat" description="ANK" evidence="3">
    <location>
        <begin position="365"/>
        <end position="397"/>
    </location>
</feature>